<reference evidence="2" key="1">
    <citation type="submission" date="2015-07" db="EMBL/GenBank/DDBJ databases">
        <title>MeaNS - Measles Nucleotide Surveillance Program.</title>
        <authorList>
            <person name="Tran T."/>
            <person name="Druce J."/>
        </authorList>
    </citation>
    <scope>NUCLEOTIDE SEQUENCE</scope>
    <source>
        <strain evidence="2">UCB-OBI-ISO-001</strain>
        <tissue evidence="2">Gonad</tissue>
    </source>
</reference>
<evidence type="ECO:0000256" key="1">
    <source>
        <dbReference type="SAM" id="Phobius"/>
    </source>
</evidence>
<accession>A0A0L8HNM0</accession>
<gene>
    <name evidence="2" type="ORF">OCBIM_22010337mg</name>
</gene>
<feature type="transmembrane region" description="Helical" evidence="1">
    <location>
        <begin position="63"/>
        <end position="84"/>
    </location>
</feature>
<dbReference type="AlphaFoldDB" id="A0A0L8HNM0"/>
<dbReference type="EMBL" id="KQ417671">
    <property type="protein sequence ID" value="KOF90851.1"/>
    <property type="molecule type" value="Genomic_DNA"/>
</dbReference>
<protein>
    <submittedName>
        <fullName evidence="2">Uncharacterized protein</fullName>
    </submittedName>
</protein>
<name>A0A0L8HNM0_OCTBM</name>
<keyword evidence="1" id="KW-0472">Membrane</keyword>
<sequence>MCLGICVCDSKICYAYERHLPVNIYIYILFSILLIFVIKLLFDVGNLKKKNLVLDSFLNISEIILAFFNKFFIFVFAVFTMNLIDI</sequence>
<organism evidence="2">
    <name type="scientific">Octopus bimaculoides</name>
    <name type="common">California two-spotted octopus</name>
    <dbReference type="NCBI Taxonomy" id="37653"/>
    <lineage>
        <taxon>Eukaryota</taxon>
        <taxon>Metazoa</taxon>
        <taxon>Spiralia</taxon>
        <taxon>Lophotrochozoa</taxon>
        <taxon>Mollusca</taxon>
        <taxon>Cephalopoda</taxon>
        <taxon>Coleoidea</taxon>
        <taxon>Octopodiformes</taxon>
        <taxon>Octopoda</taxon>
        <taxon>Incirrata</taxon>
        <taxon>Octopodidae</taxon>
        <taxon>Octopus</taxon>
    </lineage>
</organism>
<keyword evidence="1" id="KW-1133">Transmembrane helix</keyword>
<evidence type="ECO:0000313" key="2">
    <source>
        <dbReference type="EMBL" id="KOF90851.1"/>
    </source>
</evidence>
<feature type="transmembrane region" description="Helical" evidence="1">
    <location>
        <begin position="24"/>
        <end position="42"/>
    </location>
</feature>
<proteinExistence type="predicted"/>
<keyword evidence="1" id="KW-0812">Transmembrane</keyword>